<evidence type="ECO:0000313" key="3">
    <source>
        <dbReference type="EMBL" id="MST52425.1"/>
    </source>
</evidence>
<reference evidence="3 4" key="1">
    <citation type="submission" date="2019-08" db="EMBL/GenBank/DDBJ databases">
        <title>In-depth cultivation of the pig gut microbiome towards novel bacterial diversity and tailored functional studies.</title>
        <authorList>
            <person name="Wylensek D."/>
            <person name="Hitch T.C.A."/>
            <person name="Clavel T."/>
        </authorList>
    </citation>
    <scope>NUCLEOTIDE SEQUENCE [LARGE SCALE GENOMIC DNA]</scope>
    <source>
        <strain evidence="3 4">WCA-MUC-591-APC-3H</strain>
    </source>
</reference>
<evidence type="ECO:0000256" key="2">
    <source>
        <dbReference type="SAM" id="Phobius"/>
    </source>
</evidence>
<dbReference type="AlphaFoldDB" id="A0A6L5Y7G3"/>
<name>A0A6L5Y7G3_9FIRM</name>
<gene>
    <name evidence="3" type="ORF">FYJ64_08920</name>
</gene>
<accession>A0A6L5Y7G3</accession>
<dbReference type="EMBL" id="VUMZ01000008">
    <property type="protein sequence ID" value="MST52425.1"/>
    <property type="molecule type" value="Genomic_DNA"/>
</dbReference>
<feature type="transmembrane region" description="Helical" evidence="2">
    <location>
        <begin position="6"/>
        <end position="28"/>
    </location>
</feature>
<feature type="compositionally biased region" description="Polar residues" evidence="1">
    <location>
        <begin position="49"/>
        <end position="61"/>
    </location>
</feature>
<proteinExistence type="predicted"/>
<keyword evidence="2" id="KW-0472">Membrane</keyword>
<organism evidence="3 4">
    <name type="scientific">Hornefia butyriciproducens</name>
    <dbReference type="NCBI Taxonomy" id="2652293"/>
    <lineage>
        <taxon>Bacteria</taxon>
        <taxon>Bacillati</taxon>
        <taxon>Bacillota</taxon>
        <taxon>Clostridia</taxon>
        <taxon>Peptostreptococcales</taxon>
        <taxon>Anaerovoracaceae</taxon>
        <taxon>Hornefia</taxon>
    </lineage>
</organism>
<comment type="caution">
    <text evidence="3">The sequence shown here is derived from an EMBL/GenBank/DDBJ whole genome shotgun (WGS) entry which is preliminary data.</text>
</comment>
<dbReference type="Proteomes" id="UP000474676">
    <property type="component" value="Unassembled WGS sequence"/>
</dbReference>
<protein>
    <submittedName>
        <fullName evidence="3">FeoB-associated Cys-rich membrane protein</fullName>
    </submittedName>
</protein>
<dbReference type="RefSeq" id="WP_154574819.1">
    <property type="nucleotide sequence ID" value="NZ_JAXDTB010000027.1"/>
</dbReference>
<sequence>MNGTFMQQTLLLVLLIAAAAAAVIYFLVRLIRALESRRNAKCGKCSEDCSGSNDLTDQSVK</sequence>
<keyword evidence="2" id="KW-0812">Transmembrane</keyword>
<keyword evidence="4" id="KW-1185">Reference proteome</keyword>
<keyword evidence="2" id="KW-1133">Transmembrane helix</keyword>
<feature type="region of interest" description="Disordered" evidence="1">
    <location>
        <begin position="42"/>
        <end position="61"/>
    </location>
</feature>
<evidence type="ECO:0000256" key="1">
    <source>
        <dbReference type="SAM" id="MobiDB-lite"/>
    </source>
</evidence>
<dbReference type="GeneID" id="303115446"/>
<evidence type="ECO:0000313" key="4">
    <source>
        <dbReference type="Proteomes" id="UP000474676"/>
    </source>
</evidence>